<dbReference type="SUPFAM" id="SSF101931">
    <property type="entry name" value="Pym (Within the bgcn gene intron protein, WIBG), N-terminal domain"/>
    <property type="match status" value="1"/>
</dbReference>
<accession>A0ABD2WKH4</accession>
<feature type="region of interest" description="Disordered" evidence="3">
    <location>
        <begin position="141"/>
        <end position="182"/>
    </location>
</feature>
<dbReference type="Pfam" id="PF09282">
    <property type="entry name" value="Mago-bind"/>
    <property type="match status" value="1"/>
</dbReference>
<proteinExistence type="inferred from homology"/>
<dbReference type="PANTHER" id="PTHR22959">
    <property type="entry name" value="PYM PROTEIN"/>
    <property type="match status" value="1"/>
</dbReference>
<feature type="region of interest" description="Disordered" evidence="3">
    <location>
        <begin position="1"/>
        <end position="33"/>
    </location>
</feature>
<feature type="domain" description="WIBG Mago-binding" evidence="4">
    <location>
        <begin position="12"/>
        <end position="38"/>
    </location>
</feature>
<reference evidence="5 6" key="1">
    <citation type="journal article" date="2024" name="bioRxiv">
        <title>A reference genome for Trichogramma kaykai: A tiny desert-dwelling parasitoid wasp with competing sex-ratio distorters.</title>
        <authorList>
            <person name="Culotta J."/>
            <person name="Lindsey A.R."/>
        </authorList>
    </citation>
    <scope>NUCLEOTIDE SEQUENCE [LARGE SCALE GENOMIC DNA]</scope>
    <source>
        <strain evidence="5 6">KSX58</strain>
    </source>
</reference>
<evidence type="ECO:0000313" key="5">
    <source>
        <dbReference type="EMBL" id="KAL3393586.1"/>
    </source>
</evidence>
<keyword evidence="6" id="KW-1185">Reference proteome</keyword>
<dbReference type="SMART" id="SM01273">
    <property type="entry name" value="Mago-bind"/>
    <property type="match status" value="1"/>
</dbReference>
<protein>
    <recommendedName>
        <fullName evidence="2">Partner of Y14 and mago</fullName>
    </recommendedName>
</protein>
<gene>
    <name evidence="5" type="ORF">TKK_011866</name>
</gene>
<evidence type="ECO:0000313" key="6">
    <source>
        <dbReference type="Proteomes" id="UP001627154"/>
    </source>
</evidence>
<organism evidence="5 6">
    <name type="scientific">Trichogramma kaykai</name>
    <dbReference type="NCBI Taxonomy" id="54128"/>
    <lineage>
        <taxon>Eukaryota</taxon>
        <taxon>Metazoa</taxon>
        <taxon>Ecdysozoa</taxon>
        <taxon>Arthropoda</taxon>
        <taxon>Hexapoda</taxon>
        <taxon>Insecta</taxon>
        <taxon>Pterygota</taxon>
        <taxon>Neoptera</taxon>
        <taxon>Endopterygota</taxon>
        <taxon>Hymenoptera</taxon>
        <taxon>Apocrita</taxon>
        <taxon>Proctotrupomorpha</taxon>
        <taxon>Chalcidoidea</taxon>
        <taxon>Trichogrammatidae</taxon>
        <taxon>Trichogramma</taxon>
    </lineage>
</organism>
<dbReference type="AlphaFoldDB" id="A0ABD2WKH4"/>
<evidence type="ECO:0000256" key="1">
    <source>
        <dbReference type="ARBA" id="ARBA00009394"/>
    </source>
</evidence>
<dbReference type="Proteomes" id="UP001627154">
    <property type="component" value="Unassembled WGS sequence"/>
</dbReference>
<dbReference type="PANTHER" id="PTHR22959:SF0">
    <property type="entry name" value="PARTNER OF Y14 AND MAGO"/>
    <property type="match status" value="1"/>
</dbReference>
<feature type="compositionally biased region" description="Basic and acidic residues" evidence="3">
    <location>
        <begin position="141"/>
        <end position="166"/>
    </location>
</feature>
<dbReference type="InterPro" id="IPR015362">
    <property type="entry name" value="WIBG_mago-bd"/>
</dbReference>
<evidence type="ECO:0000259" key="4">
    <source>
        <dbReference type="SMART" id="SM01273"/>
    </source>
</evidence>
<comment type="similarity">
    <text evidence="1">Belongs to the pym family.</text>
</comment>
<dbReference type="InterPro" id="IPR039333">
    <property type="entry name" value="PYM1"/>
</dbReference>
<evidence type="ECO:0000256" key="3">
    <source>
        <dbReference type="SAM" id="MobiDB-lite"/>
    </source>
</evidence>
<comment type="caution">
    <text evidence="5">The sequence shown here is derived from an EMBL/GenBank/DDBJ whole genome shotgun (WGS) entry which is preliminary data.</text>
</comment>
<dbReference type="InterPro" id="IPR036348">
    <property type="entry name" value="WIBG_N_sf"/>
</dbReference>
<dbReference type="EMBL" id="JBJJXI010000096">
    <property type="protein sequence ID" value="KAL3393586.1"/>
    <property type="molecule type" value="Genomic_DNA"/>
</dbReference>
<sequence length="240" mass="27375">MSSPSSYVKDEQGTFIPASQRPDGTWRKPRRVKDGYVPQEEVPLYESKGKQFTKNKATYPVGMSAEYVAQHKAKREAEISKTNPIPGLVITPEVKKKKKKKKNKGVTEVTEDFVEISITAQPLVTRVQEKKVDEKIKTKVDEKTKPKVEEKTKPKVDEKTKTKVEVPKTPVPEQTDDKATAVDPVKRLKNLRKKIREIESLAKKIKNGEIKNPDKEMLDKVSRKSEIQKEIKKLEASQKL</sequence>
<name>A0ABD2WKH4_9HYME</name>
<evidence type="ECO:0000256" key="2">
    <source>
        <dbReference type="ARBA" id="ARBA00018898"/>
    </source>
</evidence>